<gene>
    <name evidence="5" type="ORF">CONCODRAFT_77903</name>
</gene>
<feature type="compositionally biased region" description="Basic and acidic residues" evidence="4">
    <location>
        <begin position="24"/>
        <end position="39"/>
    </location>
</feature>
<dbReference type="OMA" id="ACDVNGK"/>
<dbReference type="Gene3D" id="2.80.10.50">
    <property type="match status" value="1"/>
</dbReference>
<dbReference type="InterPro" id="IPR010414">
    <property type="entry name" value="FRG1"/>
</dbReference>
<dbReference type="PANTHER" id="PTHR12928:SF0">
    <property type="entry name" value="FSHD REGION GENE 1"/>
    <property type="match status" value="1"/>
</dbReference>
<dbReference type="SUPFAM" id="SSF50405">
    <property type="entry name" value="Actin-crosslinking proteins"/>
    <property type="match status" value="1"/>
</dbReference>
<dbReference type="CDD" id="cd23339">
    <property type="entry name" value="beta-trefoil_FSCN_fungal_FRG1-like"/>
    <property type="match status" value="1"/>
</dbReference>
<protein>
    <recommendedName>
        <fullName evidence="7">Actin-crosslinking protein</fullName>
    </recommendedName>
</protein>
<dbReference type="STRING" id="796925.A0A137PB85"/>
<comment type="subcellular location">
    <subcellularLocation>
        <location evidence="1">Nucleus</location>
        <location evidence="1">Nucleolus</location>
    </subcellularLocation>
</comment>
<dbReference type="Pfam" id="PF06229">
    <property type="entry name" value="FRG1"/>
    <property type="match status" value="1"/>
</dbReference>
<dbReference type="GO" id="GO:0005730">
    <property type="term" value="C:nucleolus"/>
    <property type="evidence" value="ECO:0007669"/>
    <property type="project" value="UniProtKB-SubCell"/>
</dbReference>
<reference evidence="5 6" key="1">
    <citation type="journal article" date="2015" name="Genome Biol. Evol.">
        <title>Phylogenomic analyses indicate that early fungi evolved digesting cell walls of algal ancestors of land plants.</title>
        <authorList>
            <person name="Chang Y."/>
            <person name="Wang S."/>
            <person name="Sekimoto S."/>
            <person name="Aerts A.L."/>
            <person name="Choi C."/>
            <person name="Clum A."/>
            <person name="LaButti K.M."/>
            <person name="Lindquist E.A."/>
            <person name="Yee Ngan C."/>
            <person name="Ohm R.A."/>
            <person name="Salamov A.A."/>
            <person name="Grigoriev I.V."/>
            <person name="Spatafora J.W."/>
            <person name="Berbee M.L."/>
        </authorList>
    </citation>
    <scope>NUCLEOTIDE SEQUENCE [LARGE SCALE GENOMIC DNA]</scope>
    <source>
        <strain evidence="5 6">NRRL 28638</strain>
    </source>
</reference>
<sequence length="263" mass="30121">MDPLRKKSNKLSFKGDKPKKKKKSSSEKSSKQVDNEGPKEGWTFAEEIDDLIGPITISFPSDTPVTFQTNEMSILKPKAIPESEDGLSNFEPNTVAQVFTGQRIIDSTKFNFKTCYSKYLSCDKFGVVTAHKEAIGPQEEWTIVMRPDGVCFQSIYDKFLTFDEETQKLKATDDYIGFNQTFKVRCQNEVRFNRRQATRKSNEEVKLTEDLEDEVGQKYVSFTGKRKKLGSGLEELRRAKDEGKLNEALLDRRSKVKSDKFCM</sequence>
<evidence type="ECO:0000256" key="4">
    <source>
        <dbReference type="SAM" id="MobiDB-lite"/>
    </source>
</evidence>
<evidence type="ECO:0008006" key="7">
    <source>
        <dbReference type="Google" id="ProtNLM"/>
    </source>
</evidence>
<dbReference type="AlphaFoldDB" id="A0A137PB85"/>
<proteinExistence type="inferred from homology"/>
<evidence type="ECO:0000256" key="1">
    <source>
        <dbReference type="ARBA" id="ARBA00004604"/>
    </source>
</evidence>
<evidence type="ECO:0000256" key="3">
    <source>
        <dbReference type="ARBA" id="ARBA00023242"/>
    </source>
</evidence>
<dbReference type="InterPro" id="IPR008999">
    <property type="entry name" value="Actin-crosslinking"/>
</dbReference>
<evidence type="ECO:0000313" key="6">
    <source>
        <dbReference type="Proteomes" id="UP000070444"/>
    </source>
</evidence>
<dbReference type="PANTHER" id="PTHR12928">
    <property type="entry name" value="FRG1 PROTEIN"/>
    <property type="match status" value="1"/>
</dbReference>
<dbReference type="GO" id="GO:0051015">
    <property type="term" value="F:actin filament binding"/>
    <property type="evidence" value="ECO:0007669"/>
    <property type="project" value="TreeGrafter"/>
</dbReference>
<accession>A0A137PB85</accession>
<dbReference type="OrthoDB" id="5539371at2759"/>
<name>A0A137PB85_CONC2</name>
<dbReference type="GO" id="GO:0071013">
    <property type="term" value="C:catalytic step 2 spliceosome"/>
    <property type="evidence" value="ECO:0007669"/>
    <property type="project" value="TreeGrafter"/>
</dbReference>
<keyword evidence="6" id="KW-1185">Reference proteome</keyword>
<organism evidence="5 6">
    <name type="scientific">Conidiobolus coronatus (strain ATCC 28846 / CBS 209.66 / NRRL 28638)</name>
    <name type="common">Delacroixia coronata</name>
    <dbReference type="NCBI Taxonomy" id="796925"/>
    <lineage>
        <taxon>Eukaryota</taxon>
        <taxon>Fungi</taxon>
        <taxon>Fungi incertae sedis</taxon>
        <taxon>Zoopagomycota</taxon>
        <taxon>Entomophthoromycotina</taxon>
        <taxon>Entomophthoromycetes</taxon>
        <taxon>Entomophthorales</taxon>
        <taxon>Ancylistaceae</taxon>
        <taxon>Conidiobolus</taxon>
    </lineage>
</organism>
<feature type="region of interest" description="Disordered" evidence="4">
    <location>
        <begin position="1"/>
        <end position="41"/>
    </location>
</feature>
<evidence type="ECO:0000256" key="2">
    <source>
        <dbReference type="ARBA" id="ARBA00010878"/>
    </source>
</evidence>
<evidence type="ECO:0000313" key="5">
    <source>
        <dbReference type="EMBL" id="KXN72236.1"/>
    </source>
</evidence>
<dbReference type="EMBL" id="KQ964457">
    <property type="protein sequence ID" value="KXN72236.1"/>
    <property type="molecule type" value="Genomic_DNA"/>
</dbReference>
<dbReference type="Proteomes" id="UP000070444">
    <property type="component" value="Unassembled WGS sequence"/>
</dbReference>
<comment type="similarity">
    <text evidence="2">Belongs to the FRG1 family.</text>
</comment>
<keyword evidence="3" id="KW-0539">Nucleus</keyword>